<name>A0A9D1EJ39_9FIRM</name>
<dbReference type="EMBL" id="DVHU01000034">
    <property type="protein sequence ID" value="HIR92572.1"/>
    <property type="molecule type" value="Genomic_DNA"/>
</dbReference>
<feature type="domain" description="DUF8052" evidence="1">
    <location>
        <begin position="7"/>
        <end position="162"/>
    </location>
</feature>
<evidence type="ECO:0000259" key="1">
    <source>
        <dbReference type="Pfam" id="PF26226"/>
    </source>
</evidence>
<dbReference type="InterPro" id="IPR058365">
    <property type="entry name" value="DUF8052"/>
</dbReference>
<evidence type="ECO:0000313" key="3">
    <source>
        <dbReference type="Proteomes" id="UP000886841"/>
    </source>
</evidence>
<comment type="caution">
    <text evidence="2">The sequence shown here is derived from an EMBL/GenBank/DDBJ whole genome shotgun (WGS) entry which is preliminary data.</text>
</comment>
<organism evidence="2 3">
    <name type="scientific">Candidatus Egerieimonas intestinavium</name>
    <dbReference type="NCBI Taxonomy" id="2840777"/>
    <lineage>
        <taxon>Bacteria</taxon>
        <taxon>Bacillati</taxon>
        <taxon>Bacillota</taxon>
        <taxon>Clostridia</taxon>
        <taxon>Lachnospirales</taxon>
        <taxon>Lachnospiraceae</taxon>
        <taxon>Lachnospiraceae incertae sedis</taxon>
        <taxon>Candidatus Egerieimonas</taxon>
    </lineage>
</organism>
<dbReference type="Proteomes" id="UP000886841">
    <property type="component" value="Unassembled WGS sequence"/>
</dbReference>
<proteinExistence type="predicted"/>
<reference evidence="2" key="1">
    <citation type="submission" date="2020-10" db="EMBL/GenBank/DDBJ databases">
        <authorList>
            <person name="Gilroy R."/>
        </authorList>
    </citation>
    <scope>NUCLEOTIDE SEQUENCE</scope>
    <source>
        <strain evidence="2">ChiSxjej1B13-7041</strain>
    </source>
</reference>
<dbReference type="AlphaFoldDB" id="A0A9D1EJ39"/>
<gene>
    <name evidence="2" type="ORF">IAB98_04005</name>
</gene>
<evidence type="ECO:0000313" key="2">
    <source>
        <dbReference type="EMBL" id="HIR92572.1"/>
    </source>
</evidence>
<reference evidence="2" key="2">
    <citation type="journal article" date="2021" name="PeerJ">
        <title>Extensive microbial diversity within the chicken gut microbiome revealed by metagenomics and culture.</title>
        <authorList>
            <person name="Gilroy R."/>
            <person name="Ravi A."/>
            <person name="Getino M."/>
            <person name="Pursley I."/>
            <person name="Horton D.L."/>
            <person name="Alikhan N.F."/>
            <person name="Baker D."/>
            <person name="Gharbi K."/>
            <person name="Hall N."/>
            <person name="Watson M."/>
            <person name="Adriaenssens E.M."/>
            <person name="Foster-Nyarko E."/>
            <person name="Jarju S."/>
            <person name="Secka A."/>
            <person name="Antonio M."/>
            <person name="Oren A."/>
            <person name="Chaudhuri R.R."/>
            <person name="La Ragione R."/>
            <person name="Hildebrand F."/>
            <person name="Pallen M.J."/>
        </authorList>
    </citation>
    <scope>NUCLEOTIDE SEQUENCE</scope>
    <source>
        <strain evidence="2">ChiSxjej1B13-7041</strain>
    </source>
</reference>
<accession>A0A9D1EJ39</accession>
<dbReference type="Pfam" id="PF26226">
    <property type="entry name" value="DUF8052"/>
    <property type="match status" value="1"/>
</dbReference>
<sequence>MDLEMSREEMLEKLLESYSAYFDVERCQKGPLAAQCQFHVHSEKYVLVKKAKLWEHDCSEYVYIFSVPHLTEELYRKCEEYAYREGMKLIDPKPGHMYSYITAVFLCDSCEEKAEKALRKCRIYKSFHFSFYGWMDFHTALLARQGGRIITNRSGRDKAKLMKNIFMKKKRSE</sequence>
<protein>
    <recommendedName>
        <fullName evidence="1">DUF8052 domain-containing protein</fullName>
    </recommendedName>
</protein>